<dbReference type="OrthoDB" id="3552888at2759"/>
<feature type="compositionally biased region" description="Pro residues" evidence="1">
    <location>
        <begin position="223"/>
        <end position="244"/>
    </location>
</feature>
<reference evidence="3 4" key="1">
    <citation type="submission" date="2017-06" db="EMBL/GenBank/DDBJ databases">
        <title>Ant-infecting Ophiocordyceps genomes reveal a high diversity of potential behavioral manipulation genes and a possible major role for enterotoxins.</title>
        <authorList>
            <person name="De Bekker C."/>
            <person name="Evans H.C."/>
            <person name="Brachmann A."/>
            <person name="Hughes D.P."/>
        </authorList>
    </citation>
    <scope>NUCLEOTIDE SEQUENCE [LARGE SCALE GENOMIC DNA]</scope>
    <source>
        <strain evidence="3 4">1348a</strain>
    </source>
</reference>
<evidence type="ECO:0008006" key="5">
    <source>
        <dbReference type="Google" id="ProtNLM"/>
    </source>
</evidence>
<comment type="caution">
    <text evidence="3">The sequence shown here is derived from an EMBL/GenBank/DDBJ whole genome shotgun (WGS) entry which is preliminary data.</text>
</comment>
<evidence type="ECO:0000256" key="2">
    <source>
        <dbReference type="SAM" id="SignalP"/>
    </source>
</evidence>
<evidence type="ECO:0000256" key="1">
    <source>
        <dbReference type="SAM" id="MobiDB-lite"/>
    </source>
</evidence>
<dbReference type="PANTHER" id="PTHR35605">
    <property type="entry name" value="ECP2 EFFECTOR PROTEIN DOMAIN-CONTAINING PROTEIN-RELATED"/>
    <property type="match status" value="1"/>
</dbReference>
<dbReference type="EMBL" id="NJEU01000048">
    <property type="protein sequence ID" value="PHH82646.1"/>
    <property type="molecule type" value="Genomic_DNA"/>
</dbReference>
<sequence>MKLVALSTLFWGLALASPLSMEHELEKRLTWVPSWEMQVTPGGEKVTVHGTVQEVYARMAELNPNWHAEFATNITDSEDESWIESAAALEKRNDWTGATVMCNKGWPPIIPSYYQNGIQHLMKVPGQPRNDAGPRECGRVACHKFGAVIWCNDDDKPKTLESFKSIANGGIFIWDNCNTGTNNAYSGQAFHPTKWNVILRGQDCAKAYKNEKNEKGPKTSTPPGAPPFGVTPPGGWPSDPPIKPPTQHCDIY</sequence>
<name>A0A2C5ZRM1_9HYPO</name>
<feature type="region of interest" description="Disordered" evidence="1">
    <location>
        <begin position="211"/>
        <end position="252"/>
    </location>
</feature>
<feature type="chain" id="PRO_5012880491" description="Ecp2 effector protein domain-containing protein" evidence="2">
    <location>
        <begin position="17"/>
        <end position="252"/>
    </location>
</feature>
<keyword evidence="4" id="KW-1185">Reference proteome</keyword>
<dbReference type="AlphaFoldDB" id="A0A2C5ZRM1"/>
<proteinExistence type="predicted"/>
<organism evidence="3 4">
    <name type="scientific">Ophiocordyceps australis</name>
    <dbReference type="NCBI Taxonomy" id="1399860"/>
    <lineage>
        <taxon>Eukaryota</taxon>
        <taxon>Fungi</taxon>
        <taxon>Dikarya</taxon>
        <taxon>Ascomycota</taxon>
        <taxon>Pezizomycotina</taxon>
        <taxon>Sordariomycetes</taxon>
        <taxon>Hypocreomycetidae</taxon>
        <taxon>Hypocreales</taxon>
        <taxon>Ophiocordycipitaceae</taxon>
        <taxon>Ophiocordyceps</taxon>
    </lineage>
</organism>
<keyword evidence="2" id="KW-0732">Signal</keyword>
<protein>
    <recommendedName>
        <fullName evidence="5">Ecp2 effector protein domain-containing protein</fullName>
    </recommendedName>
</protein>
<gene>
    <name evidence="3" type="ORF">CDD82_5282</name>
</gene>
<evidence type="ECO:0000313" key="3">
    <source>
        <dbReference type="EMBL" id="PHH82646.1"/>
    </source>
</evidence>
<evidence type="ECO:0000313" key="4">
    <source>
        <dbReference type="Proteomes" id="UP000224854"/>
    </source>
</evidence>
<feature type="signal peptide" evidence="2">
    <location>
        <begin position="1"/>
        <end position="16"/>
    </location>
</feature>
<accession>A0A2C5ZRM1</accession>
<dbReference type="PANTHER" id="PTHR35605:SF1">
    <property type="entry name" value="ECP2 EFFECTOR PROTEIN DOMAIN-CONTAINING PROTEIN-RELATED"/>
    <property type="match status" value="1"/>
</dbReference>
<dbReference type="Proteomes" id="UP000224854">
    <property type="component" value="Unassembled WGS sequence"/>
</dbReference>